<dbReference type="Proteomes" id="UP000054988">
    <property type="component" value="Unassembled WGS sequence"/>
</dbReference>
<dbReference type="PANTHER" id="PTHR10328">
    <property type="entry name" value="PROTEIN MAX MYC-ASSOCIATED FACTOR X"/>
    <property type="match status" value="1"/>
</dbReference>
<keyword evidence="1" id="KW-0238">DNA-binding</keyword>
<feature type="compositionally biased region" description="Pro residues" evidence="3">
    <location>
        <begin position="67"/>
        <end position="77"/>
    </location>
</feature>
<dbReference type="GO" id="GO:0046983">
    <property type="term" value="F:protein dimerization activity"/>
    <property type="evidence" value="ECO:0007669"/>
    <property type="project" value="InterPro"/>
</dbReference>
<feature type="region of interest" description="Disordered" evidence="3">
    <location>
        <begin position="262"/>
        <end position="415"/>
    </location>
</feature>
<feature type="compositionally biased region" description="Basic and acidic residues" evidence="3">
    <location>
        <begin position="1"/>
        <end position="11"/>
    </location>
</feature>
<dbReference type="InterPro" id="IPR036638">
    <property type="entry name" value="HLH_DNA-bd_sf"/>
</dbReference>
<dbReference type="eggNOG" id="KOG2483">
    <property type="taxonomic scope" value="Eukaryota"/>
</dbReference>
<feature type="compositionally biased region" description="Low complexity" evidence="3">
    <location>
        <begin position="104"/>
        <end position="117"/>
    </location>
</feature>
<evidence type="ECO:0000259" key="4">
    <source>
        <dbReference type="PROSITE" id="PS50888"/>
    </source>
</evidence>
<dbReference type="GO" id="GO:0003700">
    <property type="term" value="F:DNA-binding transcription factor activity"/>
    <property type="evidence" value="ECO:0007669"/>
    <property type="project" value="TreeGrafter"/>
</dbReference>
<dbReference type="GO" id="GO:0045944">
    <property type="term" value="P:positive regulation of transcription by RNA polymerase II"/>
    <property type="evidence" value="ECO:0007669"/>
    <property type="project" value="TreeGrafter"/>
</dbReference>
<evidence type="ECO:0000313" key="5">
    <source>
        <dbReference type="EMBL" id="KTB36567.1"/>
    </source>
</evidence>
<evidence type="ECO:0000313" key="6">
    <source>
        <dbReference type="Proteomes" id="UP000054988"/>
    </source>
</evidence>
<feature type="region of interest" description="Disordered" evidence="3">
    <location>
        <begin position="474"/>
        <end position="575"/>
    </location>
</feature>
<feature type="domain" description="BHLH" evidence="4">
    <location>
        <begin position="400"/>
        <end position="451"/>
    </location>
</feature>
<keyword evidence="2" id="KW-0539">Nucleus</keyword>
<dbReference type="PANTHER" id="PTHR10328:SF15">
    <property type="entry name" value="BHLH TRANSCRIPTION FACTOR"/>
    <property type="match status" value="1"/>
</dbReference>
<proteinExistence type="predicted"/>
<dbReference type="SUPFAM" id="SSF47459">
    <property type="entry name" value="HLH, helix-loop-helix DNA-binding domain"/>
    <property type="match status" value="1"/>
</dbReference>
<evidence type="ECO:0000256" key="1">
    <source>
        <dbReference type="ARBA" id="ARBA00023125"/>
    </source>
</evidence>
<dbReference type="InterPro" id="IPR011598">
    <property type="entry name" value="bHLH_dom"/>
</dbReference>
<evidence type="ECO:0000256" key="3">
    <source>
        <dbReference type="SAM" id="MobiDB-lite"/>
    </source>
</evidence>
<comment type="caution">
    <text evidence="5">The sequence shown here is derived from an EMBL/GenBank/DDBJ whole genome shotgun (WGS) entry which is preliminary data.</text>
</comment>
<dbReference type="SMART" id="SM00353">
    <property type="entry name" value="HLH"/>
    <property type="match status" value="1"/>
</dbReference>
<dbReference type="GO" id="GO:0003677">
    <property type="term" value="F:DNA binding"/>
    <property type="evidence" value="ECO:0007669"/>
    <property type="project" value="UniProtKB-KW"/>
</dbReference>
<feature type="compositionally biased region" description="Polar residues" evidence="3">
    <location>
        <begin position="354"/>
        <end position="367"/>
    </location>
</feature>
<name>A0A0W0FJR5_MONRR</name>
<feature type="region of interest" description="Disordered" evidence="3">
    <location>
        <begin position="43"/>
        <end position="220"/>
    </location>
</feature>
<dbReference type="PROSITE" id="PS50888">
    <property type="entry name" value="BHLH"/>
    <property type="match status" value="1"/>
</dbReference>
<dbReference type="Pfam" id="PF00010">
    <property type="entry name" value="HLH"/>
    <property type="match status" value="1"/>
</dbReference>
<dbReference type="CDD" id="cd19690">
    <property type="entry name" value="bHLHzip_spESC1_like"/>
    <property type="match status" value="1"/>
</dbReference>
<organism evidence="5 6">
    <name type="scientific">Moniliophthora roreri</name>
    <name type="common">Frosty pod rot fungus</name>
    <name type="synonym">Monilia roreri</name>
    <dbReference type="NCBI Taxonomy" id="221103"/>
    <lineage>
        <taxon>Eukaryota</taxon>
        <taxon>Fungi</taxon>
        <taxon>Dikarya</taxon>
        <taxon>Basidiomycota</taxon>
        <taxon>Agaricomycotina</taxon>
        <taxon>Agaricomycetes</taxon>
        <taxon>Agaricomycetidae</taxon>
        <taxon>Agaricales</taxon>
        <taxon>Marasmiineae</taxon>
        <taxon>Marasmiaceae</taxon>
        <taxon>Moniliophthora</taxon>
    </lineage>
</organism>
<dbReference type="AlphaFoldDB" id="A0A0W0FJR5"/>
<feature type="compositionally biased region" description="Low complexity" evidence="3">
    <location>
        <begin position="537"/>
        <end position="547"/>
    </location>
</feature>
<protein>
    <recommendedName>
        <fullName evidence="4">BHLH domain-containing protein</fullName>
    </recommendedName>
</protein>
<sequence>MADNVKKDRSPARSPTLKSPSSKDGNLKLSPILPLAPLEYLQNQRRGSITDPSLHAAPLSQKQSPHSLPPFRPPSDPSPSYHSPSALIKDNYTFGDATPRATTSENNNNGSSSSSNNTQLRKLLRSPSLDQPNTLTNSTPSPNGNGANTRRMSVDPLAVRRPSTAGPESQVSTPHGTKRKMSSDRGLPGVEDIDVSRMQVDREMPAPKRRGSAVDARIGKLSLNDRRNSVDSRVTASNAGSSSSSNIPSIFSNLSAFSSAFPGAESPQGRAPPNMANFAWTNNSHPPPENINPMHHQVDPNSRPPFDQSSSHPIPMMPPLNFPAERRMSAPDVAPTAGPTRALRSRSRPPSRQMRATETSNPQQSGPPAQEDASSAAPTAPPPTKAAKEPGSTPYSRSPELRVSHKLAERKRRKEMKDLFDELRDQLPADRGMKASKWEILSKAIDFVSQLKQSHQDMAREIEMLRSELDVLRQNPGMAQFPPGAPPPPHTVVYSQGPPVPGPYAMHPPPGAPPGVLPHPQPQSSHPHPPQQPPLSRPASSQNIYPPGAGPNVPPPPPGQPQQNGTMTRTDVPPT</sequence>
<feature type="region of interest" description="Disordered" evidence="3">
    <location>
        <begin position="1"/>
        <end position="30"/>
    </location>
</feature>
<feature type="compositionally biased region" description="Polar residues" evidence="3">
    <location>
        <begin position="166"/>
        <end position="175"/>
    </location>
</feature>
<feature type="compositionally biased region" description="Pro residues" evidence="3">
    <location>
        <begin position="548"/>
        <end position="560"/>
    </location>
</feature>
<dbReference type="GO" id="GO:0090575">
    <property type="term" value="C:RNA polymerase II transcription regulator complex"/>
    <property type="evidence" value="ECO:0007669"/>
    <property type="project" value="TreeGrafter"/>
</dbReference>
<gene>
    <name evidence="5" type="ORF">WG66_10778</name>
</gene>
<reference evidence="5 6" key="1">
    <citation type="submission" date="2015-12" db="EMBL/GenBank/DDBJ databases">
        <title>Draft genome sequence of Moniliophthora roreri, the causal agent of frosty pod rot of cacao.</title>
        <authorList>
            <person name="Aime M.C."/>
            <person name="Diaz-Valderrama J.R."/>
            <person name="Kijpornyongpan T."/>
            <person name="Phillips-Mora W."/>
        </authorList>
    </citation>
    <scope>NUCLEOTIDE SEQUENCE [LARGE SCALE GENOMIC DNA]</scope>
    <source>
        <strain evidence="5 6">MCA 2952</strain>
    </source>
</reference>
<feature type="compositionally biased region" description="Pro residues" evidence="3">
    <location>
        <begin position="498"/>
        <end position="536"/>
    </location>
</feature>
<dbReference type="EMBL" id="LATX01001892">
    <property type="protein sequence ID" value="KTB36567.1"/>
    <property type="molecule type" value="Genomic_DNA"/>
</dbReference>
<accession>A0A0W0FJR5</accession>
<dbReference type="InterPro" id="IPR040106">
    <property type="entry name" value="Esc1_bHLHzip"/>
</dbReference>
<evidence type="ECO:0000256" key="2">
    <source>
        <dbReference type="ARBA" id="ARBA00023242"/>
    </source>
</evidence>
<dbReference type="Gene3D" id="4.10.280.10">
    <property type="entry name" value="Helix-loop-helix DNA-binding domain"/>
    <property type="match status" value="1"/>
</dbReference>
<feature type="compositionally biased region" description="Polar residues" evidence="3">
    <location>
        <begin position="128"/>
        <end position="151"/>
    </location>
</feature>